<sequence length="90" mass="10066">MTSSGYFEVVTSRRTTRLHCRPEGSQDSLEEAGGFISNAHPCRHHGTPQQEVCGTHDGQHGCAYFYATHLWTDEGTTSDRVEDQRRHCGS</sequence>
<accession>A0A2K1IXU4</accession>
<dbReference type="AlphaFoldDB" id="A0A2K1IXU4"/>
<organism evidence="1">
    <name type="scientific">Physcomitrium patens</name>
    <name type="common">Spreading-leaved earth moss</name>
    <name type="synonym">Physcomitrella patens</name>
    <dbReference type="NCBI Taxonomy" id="3218"/>
    <lineage>
        <taxon>Eukaryota</taxon>
        <taxon>Viridiplantae</taxon>
        <taxon>Streptophyta</taxon>
        <taxon>Embryophyta</taxon>
        <taxon>Bryophyta</taxon>
        <taxon>Bryophytina</taxon>
        <taxon>Bryopsida</taxon>
        <taxon>Funariidae</taxon>
        <taxon>Funariales</taxon>
        <taxon>Funariaceae</taxon>
        <taxon>Physcomitrium</taxon>
    </lineage>
</organism>
<protein>
    <submittedName>
        <fullName evidence="1 2">Uncharacterized protein</fullName>
    </submittedName>
</protein>
<reference evidence="1 3" key="2">
    <citation type="journal article" date="2018" name="Plant J.">
        <title>The Physcomitrella patens chromosome-scale assembly reveals moss genome structure and evolution.</title>
        <authorList>
            <person name="Lang D."/>
            <person name="Ullrich K.K."/>
            <person name="Murat F."/>
            <person name="Fuchs J."/>
            <person name="Jenkins J."/>
            <person name="Haas F.B."/>
            <person name="Piednoel M."/>
            <person name="Gundlach H."/>
            <person name="Van Bel M."/>
            <person name="Meyberg R."/>
            <person name="Vives C."/>
            <person name="Morata J."/>
            <person name="Symeonidi A."/>
            <person name="Hiss M."/>
            <person name="Muchero W."/>
            <person name="Kamisugi Y."/>
            <person name="Saleh O."/>
            <person name="Blanc G."/>
            <person name="Decker E.L."/>
            <person name="van Gessel N."/>
            <person name="Grimwood J."/>
            <person name="Hayes R.D."/>
            <person name="Graham S.W."/>
            <person name="Gunter L.E."/>
            <person name="McDaniel S.F."/>
            <person name="Hoernstein S.N.W."/>
            <person name="Larsson A."/>
            <person name="Li F.W."/>
            <person name="Perroud P.F."/>
            <person name="Phillips J."/>
            <person name="Ranjan P."/>
            <person name="Rokshar D.S."/>
            <person name="Rothfels C.J."/>
            <person name="Schneider L."/>
            <person name="Shu S."/>
            <person name="Stevenson D.W."/>
            <person name="Thummler F."/>
            <person name="Tillich M."/>
            <person name="Villarreal Aguilar J.C."/>
            <person name="Widiez T."/>
            <person name="Wong G.K."/>
            <person name="Wymore A."/>
            <person name="Zhang Y."/>
            <person name="Zimmer A.D."/>
            <person name="Quatrano R.S."/>
            <person name="Mayer K.F.X."/>
            <person name="Goodstein D."/>
            <person name="Casacuberta J.M."/>
            <person name="Vandepoele K."/>
            <person name="Reski R."/>
            <person name="Cuming A.C."/>
            <person name="Tuskan G.A."/>
            <person name="Maumus F."/>
            <person name="Salse J."/>
            <person name="Schmutz J."/>
            <person name="Rensing S.A."/>
        </authorList>
    </citation>
    <scope>NUCLEOTIDE SEQUENCE [LARGE SCALE GENOMIC DNA]</scope>
    <source>
        <strain evidence="2 3">cv. Gransden 2004</strain>
    </source>
</reference>
<reference evidence="2" key="3">
    <citation type="submission" date="2020-12" db="UniProtKB">
        <authorList>
            <consortium name="EnsemblPlants"/>
        </authorList>
    </citation>
    <scope>IDENTIFICATION</scope>
</reference>
<dbReference type="Gramene" id="Pp3c19_8962V3.1">
    <property type="protein sequence ID" value="PAC:32939052.CDS.1"/>
    <property type="gene ID" value="Pp3c19_8962"/>
</dbReference>
<dbReference type="EnsemblPlants" id="Pp3c19_8962V3.1">
    <property type="protein sequence ID" value="PAC:32939052.CDS.1"/>
    <property type="gene ID" value="Pp3c19_8962"/>
</dbReference>
<reference evidence="1 3" key="1">
    <citation type="journal article" date="2008" name="Science">
        <title>The Physcomitrella genome reveals evolutionary insights into the conquest of land by plants.</title>
        <authorList>
            <person name="Rensing S."/>
            <person name="Lang D."/>
            <person name="Zimmer A."/>
            <person name="Terry A."/>
            <person name="Salamov A."/>
            <person name="Shapiro H."/>
            <person name="Nishiyama T."/>
            <person name="Perroud P.-F."/>
            <person name="Lindquist E."/>
            <person name="Kamisugi Y."/>
            <person name="Tanahashi T."/>
            <person name="Sakakibara K."/>
            <person name="Fujita T."/>
            <person name="Oishi K."/>
            <person name="Shin-I T."/>
            <person name="Kuroki Y."/>
            <person name="Toyoda A."/>
            <person name="Suzuki Y."/>
            <person name="Hashimoto A."/>
            <person name="Yamaguchi K."/>
            <person name="Sugano A."/>
            <person name="Kohara Y."/>
            <person name="Fujiyama A."/>
            <person name="Anterola A."/>
            <person name="Aoki S."/>
            <person name="Ashton N."/>
            <person name="Barbazuk W.B."/>
            <person name="Barker E."/>
            <person name="Bennetzen J."/>
            <person name="Bezanilla M."/>
            <person name="Blankenship R."/>
            <person name="Cho S.H."/>
            <person name="Dutcher S."/>
            <person name="Estelle M."/>
            <person name="Fawcett J.A."/>
            <person name="Gundlach H."/>
            <person name="Hanada K."/>
            <person name="Heyl A."/>
            <person name="Hicks K.A."/>
            <person name="Hugh J."/>
            <person name="Lohr M."/>
            <person name="Mayer K."/>
            <person name="Melkozernov A."/>
            <person name="Murata T."/>
            <person name="Nelson D."/>
            <person name="Pils B."/>
            <person name="Prigge M."/>
            <person name="Reiss B."/>
            <person name="Renner T."/>
            <person name="Rombauts S."/>
            <person name="Rushton P."/>
            <person name="Sanderfoot A."/>
            <person name="Schween G."/>
            <person name="Shiu S.-H."/>
            <person name="Stueber K."/>
            <person name="Theodoulou F.L."/>
            <person name="Tu H."/>
            <person name="Van de Peer Y."/>
            <person name="Verrier P.J."/>
            <person name="Waters E."/>
            <person name="Wood A."/>
            <person name="Yang L."/>
            <person name="Cove D."/>
            <person name="Cuming A."/>
            <person name="Hasebe M."/>
            <person name="Lucas S."/>
            <person name="Mishler D.B."/>
            <person name="Reski R."/>
            <person name="Grigoriev I."/>
            <person name="Quatrano R.S."/>
            <person name="Boore J.L."/>
        </authorList>
    </citation>
    <scope>NUCLEOTIDE SEQUENCE [LARGE SCALE GENOMIC DNA]</scope>
    <source>
        <strain evidence="2 3">cv. Gransden 2004</strain>
    </source>
</reference>
<keyword evidence="3" id="KW-1185">Reference proteome</keyword>
<proteinExistence type="predicted"/>
<dbReference type="InParanoid" id="A0A2K1IXU4"/>
<dbReference type="Proteomes" id="UP000006727">
    <property type="component" value="Chromosome 19"/>
</dbReference>
<dbReference type="EMBL" id="ABEU02000019">
    <property type="protein sequence ID" value="PNR34088.1"/>
    <property type="molecule type" value="Genomic_DNA"/>
</dbReference>
<gene>
    <name evidence="1" type="ORF">PHYPA_023904</name>
</gene>
<evidence type="ECO:0000313" key="3">
    <source>
        <dbReference type="Proteomes" id="UP000006727"/>
    </source>
</evidence>
<evidence type="ECO:0000313" key="2">
    <source>
        <dbReference type="EnsemblPlants" id="PAC:32939052.CDS.1"/>
    </source>
</evidence>
<evidence type="ECO:0000313" key="1">
    <source>
        <dbReference type="EMBL" id="PNR34088.1"/>
    </source>
</evidence>
<name>A0A2K1IXU4_PHYPA</name>